<organism evidence="1 2">
    <name type="scientific">Comamonas thiooxydans</name>
    <dbReference type="NCBI Taxonomy" id="363952"/>
    <lineage>
        <taxon>Bacteria</taxon>
        <taxon>Pseudomonadati</taxon>
        <taxon>Pseudomonadota</taxon>
        <taxon>Betaproteobacteria</taxon>
        <taxon>Burkholderiales</taxon>
        <taxon>Comamonadaceae</taxon>
        <taxon>Comamonas</taxon>
    </lineage>
</organism>
<dbReference type="AlphaFoldDB" id="A0AA42TTP7"/>
<sequence>MGDAAGAWHGIARNRSAPDCAKLCTVTVQLRKDERAREILPYPGKGKAWGCGVIDAPAFRVENGRLDGSEAAFSAWVCSAGLDRNALLRGFQFPALTLEGCGLYSIFRRKKLSQRSFGQKRVAPMMPT</sequence>
<accession>A0AA42TTP7</accession>
<proteinExistence type="predicted"/>
<evidence type="ECO:0000313" key="2">
    <source>
        <dbReference type="Proteomes" id="UP001161065"/>
    </source>
</evidence>
<dbReference type="RefSeq" id="WP_280008084.1">
    <property type="nucleotide sequence ID" value="NZ_JAOCEK010000006.1"/>
</dbReference>
<gene>
    <name evidence="1" type="ORF">N5D63_09835</name>
</gene>
<name>A0AA42TTP7_9BURK</name>
<evidence type="ECO:0000313" key="1">
    <source>
        <dbReference type="EMBL" id="MDH1334440.1"/>
    </source>
</evidence>
<reference evidence="1" key="1">
    <citation type="submission" date="2022-09" db="EMBL/GenBank/DDBJ databases">
        <title>Intensive care unit water sources are persistently colonized with multi-drug resistant bacteria and are the site of extensive horizontal gene transfer of antibiotic resistance genes.</title>
        <authorList>
            <person name="Diorio-Toth L."/>
        </authorList>
    </citation>
    <scope>NUCLEOTIDE SEQUENCE</scope>
    <source>
        <strain evidence="1">GD03832</strain>
    </source>
</reference>
<comment type="caution">
    <text evidence="1">The sequence shown here is derived from an EMBL/GenBank/DDBJ whole genome shotgun (WGS) entry which is preliminary data.</text>
</comment>
<protein>
    <submittedName>
        <fullName evidence="1">Uncharacterized protein</fullName>
    </submittedName>
</protein>
<dbReference type="EMBL" id="JAOCEK010000006">
    <property type="protein sequence ID" value="MDH1334440.1"/>
    <property type="molecule type" value="Genomic_DNA"/>
</dbReference>
<dbReference type="Proteomes" id="UP001161065">
    <property type="component" value="Unassembled WGS sequence"/>
</dbReference>